<dbReference type="Gene3D" id="3.20.20.80">
    <property type="entry name" value="Glycosidases"/>
    <property type="match status" value="1"/>
</dbReference>
<evidence type="ECO:0000259" key="7">
    <source>
        <dbReference type="PROSITE" id="PS51764"/>
    </source>
</evidence>
<gene>
    <name evidence="8" type="ORF">PSTG_11481</name>
</gene>
<keyword evidence="6" id="KW-0732">Signal</keyword>
<evidence type="ECO:0000256" key="6">
    <source>
        <dbReference type="SAM" id="SignalP"/>
    </source>
</evidence>
<feature type="compositionally biased region" description="Basic residues" evidence="5">
    <location>
        <begin position="373"/>
        <end position="397"/>
    </location>
</feature>
<name>A0A0L0V7G5_9BASI</name>
<organism evidence="8 9">
    <name type="scientific">Puccinia striiformis f. sp. tritici PST-78</name>
    <dbReference type="NCBI Taxonomy" id="1165861"/>
    <lineage>
        <taxon>Eukaryota</taxon>
        <taxon>Fungi</taxon>
        <taxon>Dikarya</taxon>
        <taxon>Basidiomycota</taxon>
        <taxon>Pucciniomycotina</taxon>
        <taxon>Pucciniomycetes</taxon>
        <taxon>Pucciniales</taxon>
        <taxon>Pucciniaceae</taxon>
        <taxon>Puccinia</taxon>
    </lineage>
</organism>
<dbReference type="InterPro" id="IPR000805">
    <property type="entry name" value="Glyco_hydro_26"/>
</dbReference>
<evidence type="ECO:0000256" key="1">
    <source>
        <dbReference type="ARBA" id="ARBA00007754"/>
    </source>
</evidence>
<protein>
    <recommendedName>
        <fullName evidence="7">GH26 domain-containing protein</fullName>
    </recommendedName>
</protein>
<dbReference type="OrthoDB" id="428177at2759"/>
<feature type="signal peptide" evidence="6">
    <location>
        <begin position="1"/>
        <end position="20"/>
    </location>
</feature>
<evidence type="ECO:0000256" key="5">
    <source>
        <dbReference type="SAM" id="MobiDB-lite"/>
    </source>
</evidence>
<evidence type="ECO:0000256" key="4">
    <source>
        <dbReference type="PROSITE-ProRule" id="PRU01100"/>
    </source>
</evidence>
<keyword evidence="9" id="KW-1185">Reference proteome</keyword>
<dbReference type="PANTHER" id="PTHR40079:SF6">
    <property type="entry name" value="GH26 DOMAIN-CONTAINING PROTEIN"/>
    <property type="match status" value="1"/>
</dbReference>
<dbReference type="InterPro" id="IPR017853">
    <property type="entry name" value="GH"/>
</dbReference>
<evidence type="ECO:0000313" key="8">
    <source>
        <dbReference type="EMBL" id="KNE95217.1"/>
    </source>
</evidence>
<dbReference type="SUPFAM" id="SSF51445">
    <property type="entry name" value="(Trans)glycosidases"/>
    <property type="match status" value="1"/>
</dbReference>
<dbReference type="GO" id="GO:0006080">
    <property type="term" value="P:substituted mannan metabolic process"/>
    <property type="evidence" value="ECO:0007669"/>
    <property type="project" value="InterPro"/>
</dbReference>
<dbReference type="EMBL" id="AJIL01000101">
    <property type="protein sequence ID" value="KNE95217.1"/>
    <property type="molecule type" value="Genomic_DNA"/>
</dbReference>
<proteinExistence type="inferred from homology"/>
<keyword evidence="2 4" id="KW-0378">Hydrolase</keyword>
<comment type="similarity">
    <text evidence="1 4">Belongs to the glycosyl hydrolase 26 family.</text>
</comment>
<comment type="caution">
    <text evidence="8">The sequence shown here is derived from an EMBL/GenBank/DDBJ whole genome shotgun (WGS) entry which is preliminary data.</text>
</comment>
<feature type="compositionally biased region" description="Basic residues" evidence="5">
    <location>
        <begin position="27"/>
        <end position="36"/>
    </location>
</feature>
<feature type="region of interest" description="Disordered" evidence="5">
    <location>
        <begin position="21"/>
        <end position="56"/>
    </location>
</feature>
<feature type="chain" id="PRO_5005549579" description="GH26 domain-containing protein" evidence="6">
    <location>
        <begin position="21"/>
        <end position="397"/>
    </location>
</feature>
<evidence type="ECO:0000313" key="9">
    <source>
        <dbReference type="Proteomes" id="UP000054564"/>
    </source>
</evidence>
<keyword evidence="3 4" id="KW-0326">Glycosidase</keyword>
<sequence>MKELLCGVLAATFLCSIVVSSPSSHHQGPKLHRSNRQMRQVPKPPNHSKKSVNTGLSSTNLNVNGIAVGFLPALSEPIQPNTPLDINNRIGAPMSVMGSYIQLYAKDTNLVEVDWQLPTYRQLVGWPVWEIAMMPVEGLEKVTPEIAGNIARKMQMLNAQGITVWLRFAHEMNGDWYPWGQKPALFLEKWRLVTSAVRSVAPKTLMLWAPNSGFGKGNDALLGGYARYWPGDEWVDMIGLSFYHYGGLERVNVLPAPTEAQDTIKEFAKLYGSKNHDRPVVLAETAAAYTRSLDGRPAPGTANERDIKLAWMSQLLSRSMAEAVPELKAIVWFEVMKNENAAANTAVKSEDFRIVSGQIKALVDDAHNLLSHRSSKSTKVRKPKRSTHLGKKHMGMM</sequence>
<feature type="domain" description="GH26" evidence="7">
    <location>
        <begin position="1"/>
        <end position="365"/>
    </location>
</feature>
<dbReference type="PROSITE" id="PS51764">
    <property type="entry name" value="GH26"/>
    <property type="match status" value="1"/>
</dbReference>
<dbReference type="InterPro" id="IPR022790">
    <property type="entry name" value="GH26_dom"/>
</dbReference>
<dbReference type="GO" id="GO:0016985">
    <property type="term" value="F:mannan endo-1,4-beta-mannosidase activity"/>
    <property type="evidence" value="ECO:0007669"/>
    <property type="project" value="InterPro"/>
</dbReference>
<evidence type="ECO:0000256" key="2">
    <source>
        <dbReference type="ARBA" id="ARBA00022801"/>
    </source>
</evidence>
<feature type="active site" description="Proton donor" evidence="4">
    <location>
        <position position="171"/>
    </location>
</feature>
<evidence type="ECO:0000256" key="3">
    <source>
        <dbReference type="ARBA" id="ARBA00023295"/>
    </source>
</evidence>
<dbReference type="AlphaFoldDB" id="A0A0L0V7G5"/>
<reference evidence="9" key="1">
    <citation type="submission" date="2014-03" db="EMBL/GenBank/DDBJ databases">
        <title>The Genome Sequence of Puccinia striiformis f. sp. tritici PST-78.</title>
        <authorList>
            <consortium name="The Broad Institute Genome Sequencing Platform"/>
            <person name="Cuomo C."/>
            <person name="Hulbert S."/>
            <person name="Chen X."/>
            <person name="Walker B."/>
            <person name="Young S.K."/>
            <person name="Zeng Q."/>
            <person name="Gargeya S."/>
            <person name="Fitzgerald M."/>
            <person name="Haas B."/>
            <person name="Abouelleil A."/>
            <person name="Alvarado L."/>
            <person name="Arachchi H.M."/>
            <person name="Berlin A.M."/>
            <person name="Chapman S.B."/>
            <person name="Goldberg J."/>
            <person name="Griggs A."/>
            <person name="Gujja S."/>
            <person name="Hansen M."/>
            <person name="Howarth C."/>
            <person name="Imamovic A."/>
            <person name="Larimer J."/>
            <person name="McCowan C."/>
            <person name="Montmayeur A."/>
            <person name="Murphy C."/>
            <person name="Neiman D."/>
            <person name="Pearson M."/>
            <person name="Priest M."/>
            <person name="Roberts A."/>
            <person name="Saif S."/>
            <person name="Shea T."/>
            <person name="Sisk P."/>
            <person name="Sykes S."/>
            <person name="Wortman J."/>
            <person name="Nusbaum C."/>
            <person name="Birren B."/>
        </authorList>
    </citation>
    <scope>NUCLEOTIDE SEQUENCE [LARGE SCALE GENOMIC DNA]</scope>
    <source>
        <strain evidence="9">race PST-78</strain>
    </source>
</reference>
<feature type="active site" description="Nucleophile" evidence="4">
    <location>
        <position position="284"/>
    </location>
</feature>
<accession>A0A0L0V7G5</accession>
<dbReference type="Pfam" id="PF02156">
    <property type="entry name" value="Glyco_hydro_26"/>
    <property type="match status" value="1"/>
</dbReference>
<dbReference type="PANTHER" id="PTHR40079">
    <property type="entry name" value="MANNAN ENDO-1,4-BETA-MANNOSIDASE E-RELATED"/>
    <property type="match status" value="1"/>
</dbReference>
<feature type="region of interest" description="Disordered" evidence="5">
    <location>
        <begin position="372"/>
        <end position="397"/>
    </location>
</feature>
<dbReference type="Proteomes" id="UP000054564">
    <property type="component" value="Unassembled WGS sequence"/>
</dbReference>